<dbReference type="PRINTS" id="PR00237">
    <property type="entry name" value="GPCRRHODOPSN"/>
</dbReference>
<dbReference type="RefSeq" id="XP_052129122.1">
    <property type="nucleotide sequence ID" value="XM_052273162.1"/>
</dbReference>
<keyword evidence="3 6" id="KW-0812">Transmembrane</keyword>
<evidence type="ECO:0000256" key="6">
    <source>
        <dbReference type="RuleBase" id="RU000688"/>
    </source>
</evidence>
<dbReference type="InterPro" id="IPR000276">
    <property type="entry name" value="GPCR_Rhodpsn"/>
</dbReference>
<dbReference type="PROSITE" id="PS00237">
    <property type="entry name" value="G_PROTEIN_RECEP_F1_1"/>
    <property type="match status" value="1"/>
</dbReference>
<dbReference type="PROSITE" id="PS50262">
    <property type="entry name" value="G_PROTEIN_RECEP_F1_2"/>
    <property type="match status" value="1"/>
</dbReference>
<comment type="similarity">
    <text evidence="2 6">Belongs to the G-protein coupled receptor 1 family.</text>
</comment>
<evidence type="ECO:0000313" key="10">
    <source>
        <dbReference type="RefSeq" id="XP_052129122.1"/>
    </source>
</evidence>
<proteinExistence type="inferred from homology"/>
<feature type="transmembrane region" description="Helical" evidence="7">
    <location>
        <begin position="120"/>
        <end position="138"/>
    </location>
</feature>
<evidence type="ECO:0000256" key="3">
    <source>
        <dbReference type="ARBA" id="ARBA00022692"/>
    </source>
</evidence>
<sequence length="196" mass="21453">MSWPLYADPPEVLAAAPASAQASTPGGTLDGTLKALMRAAEEASAINASLDALGFGNESNAVFDNRTFTNDTDPDLNKYYFFQTTQFAVLWALFVLIVLGNSAVLLALAFNKHRKSRMNFFIMQLAIADLAVGLISVPTDLVWYMTVEWHAGNLACKLIRYLQVLVTYSSTYVLVALSIDRYDAITHPMNFSRSGG</sequence>
<dbReference type="InterPro" id="IPR052665">
    <property type="entry name" value="Neuropeptide-GPCR"/>
</dbReference>
<protein>
    <submittedName>
        <fullName evidence="10">Cardioacceleratory peptide receptor-like</fullName>
    </submittedName>
</protein>
<dbReference type="AlphaFoldDB" id="A0A9C6X4R3"/>
<dbReference type="SUPFAM" id="SSF81321">
    <property type="entry name" value="Family A G protein-coupled receptor-like"/>
    <property type="match status" value="1"/>
</dbReference>
<reference evidence="10" key="1">
    <citation type="submission" date="2025-08" db="UniProtKB">
        <authorList>
            <consortium name="RefSeq"/>
        </authorList>
    </citation>
    <scope>IDENTIFICATION</scope>
    <source>
        <tissue evidence="10">Whole organism</tissue>
    </source>
</reference>
<dbReference type="GeneID" id="127750746"/>
<evidence type="ECO:0000313" key="9">
    <source>
        <dbReference type="Proteomes" id="UP000504606"/>
    </source>
</evidence>
<dbReference type="Gene3D" id="1.20.1070.10">
    <property type="entry name" value="Rhodopsin 7-helix transmembrane proteins"/>
    <property type="match status" value="1"/>
</dbReference>
<evidence type="ECO:0000256" key="7">
    <source>
        <dbReference type="SAM" id="Phobius"/>
    </source>
</evidence>
<dbReference type="PANTHER" id="PTHR24224">
    <property type="entry name" value="CARDIOACCELERATORY PEPTIDE RECEPTOR-RELATED"/>
    <property type="match status" value="1"/>
</dbReference>
<dbReference type="GO" id="GO:0008188">
    <property type="term" value="F:neuropeptide receptor activity"/>
    <property type="evidence" value="ECO:0007669"/>
    <property type="project" value="TreeGrafter"/>
</dbReference>
<keyword evidence="6" id="KW-0297">G-protein coupled receptor</keyword>
<evidence type="ECO:0000256" key="2">
    <source>
        <dbReference type="ARBA" id="ARBA00010663"/>
    </source>
</evidence>
<name>A0A9C6X4R3_FRAOC</name>
<evidence type="ECO:0000256" key="5">
    <source>
        <dbReference type="ARBA" id="ARBA00023136"/>
    </source>
</evidence>
<feature type="domain" description="G-protein coupled receptors family 1 profile" evidence="8">
    <location>
        <begin position="100"/>
        <end position="196"/>
    </location>
</feature>
<keyword evidence="6" id="KW-0807">Transducer</keyword>
<evidence type="ECO:0000256" key="4">
    <source>
        <dbReference type="ARBA" id="ARBA00022989"/>
    </source>
</evidence>
<organism evidence="9 10">
    <name type="scientific">Frankliniella occidentalis</name>
    <name type="common">Western flower thrips</name>
    <name type="synonym">Euthrips occidentalis</name>
    <dbReference type="NCBI Taxonomy" id="133901"/>
    <lineage>
        <taxon>Eukaryota</taxon>
        <taxon>Metazoa</taxon>
        <taxon>Ecdysozoa</taxon>
        <taxon>Arthropoda</taxon>
        <taxon>Hexapoda</taxon>
        <taxon>Insecta</taxon>
        <taxon>Pterygota</taxon>
        <taxon>Neoptera</taxon>
        <taxon>Paraneoptera</taxon>
        <taxon>Thysanoptera</taxon>
        <taxon>Terebrantia</taxon>
        <taxon>Thripoidea</taxon>
        <taxon>Thripidae</taxon>
        <taxon>Frankliniella</taxon>
    </lineage>
</organism>
<evidence type="ECO:0000256" key="1">
    <source>
        <dbReference type="ARBA" id="ARBA00004370"/>
    </source>
</evidence>
<comment type="subcellular location">
    <subcellularLocation>
        <location evidence="1">Membrane</location>
    </subcellularLocation>
</comment>
<feature type="transmembrane region" description="Helical" evidence="7">
    <location>
        <begin position="88"/>
        <end position="108"/>
    </location>
</feature>
<feature type="transmembrane region" description="Helical" evidence="7">
    <location>
        <begin position="158"/>
        <end position="179"/>
    </location>
</feature>
<evidence type="ECO:0000259" key="8">
    <source>
        <dbReference type="PROSITE" id="PS50262"/>
    </source>
</evidence>
<dbReference type="KEGG" id="foc:127750746"/>
<dbReference type="OrthoDB" id="5987909at2759"/>
<gene>
    <name evidence="10" type="primary">LOC127750746</name>
</gene>
<dbReference type="GO" id="GO:0005886">
    <property type="term" value="C:plasma membrane"/>
    <property type="evidence" value="ECO:0007669"/>
    <property type="project" value="TreeGrafter"/>
</dbReference>
<dbReference type="Proteomes" id="UP000504606">
    <property type="component" value="Unplaced"/>
</dbReference>
<keyword evidence="5 7" id="KW-0472">Membrane</keyword>
<dbReference type="InterPro" id="IPR017452">
    <property type="entry name" value="GPCR_Rhodpsn_7TM"/>
</dbReference>
<keyword evidence="4 7" id="KW-1133">Transmembrane helix</keyword>
<keyword evidence="6" id="KW-0675">Receptor</keyword>
<keyword evidence="9" id="KW-1185">Reference proteome</keyword>
<accession>A0A9C6X4R3</accession>
<dbReference type="PANTHER" id="PTHR24224:SF6">
    <property type="entry name" value="CARDIOACCELERATORY PEPTIDE RECEPTOR-RELATED"/>
    <property type="match status" value="1"/>
</dbReference>
<dbReference type="Pfam" id="PF00001">
    <property type="entry name" value="7tm_1"/>
    <property type="match status" value="1"/>
</dbReference>